<keyword evidence="2" id="KW-1185">Reference proteome</keyword>
<keyword evidence="1" id="KW-0239">DNA-directed DNA polymerase</keyword>
<evidence type="ECO:0000313" key="2">
    <source>
        <dbReference type="Proteomes" id="UP000829341"/>
    </source>
</evidence>
<accession>A0AC61TT60</accession>
<name>A0AC61TT60_9CAUD</name>
<keyword evidence="1" id="KW-0548">Nucleotidyltransferase</keyword>
<proteinExistence type="predicted"/>
<organism evidence="1 2">
    <name type="scientific">Aeromonas phage vB_ AhaP_PT2</name>
    <dbReference type="NCBI Taxonomy" id="2924715"/>
    <lineage>
        <taxon>Viruses</taxon>
        <taxon>Duplodnaviria</taxon>
        <taxon>Heunggongvirae</taxon>
        <taxon>Uroviricota</taxon>
        <taxon>Caudoviricetes</taxon>
        <taxon>Autographivirales</taxon>
        <taxon>Autotranscriptaviridae</taxon>
        <taxon>Studiervirinae</taxon>
        <taxon>Armandvirus</taxon>
        <taxon>Armandvirus PT2</taxon>
    </lineage>
</organism>
<keyword evidence="1" id="KW-0808">Transferase</keyword>
<evidence type="ECO:0000313" key="1">
    <source>
        <dbReference type="EMBL" id="UNI71904.1"/>
    </source>
</evidence>
<protein>
    <submittedName>
        <fullName evidence="1">DNA-directed DNA polymerase</fullName>
    </submittedName>
</protein>
<dbReference type="EMBL" id="OM716005">
    <property type="protein sequence ID" value="UNI71904.1"/>
    <property type="molecule type" value="Genomic_DNA"/>
</dbReference>
<dbReference type="Proteomes" id="UP000829341">
    <property type="component" value="Segment"/>
</dbReference>
<sequence length="57" mass="6577">MEEYRKDEAQLACRNEEIAKAAIEIAQKVMRSVGEHWNFQCPLDTEGKMGPNWAICH</sequence>
<reference evidence="1" key="1">
    <citation type="submission" date="2022-02" db="EMBL/GenBank/DDBJ databases">
        <authorList>
            <person name="Zhang L."/>
            <person name="Yu H."/>
            <person name="Feng C."/>
        </authorList>
    </citation>
    <scope>NUCLEOTIDE SEQUENCE</scope>
</reference>